<keyword evidence="2" id="KW-0560">Oxidoreductase</keyword>
<keyword evidence="4" id="KW-1133">Transmembrane helix</keyword>
<dbReference type="GO" id="GO:0005783">
    <property type="term" value="C:endoplasmic reticulum"/>
    <property type="evidence" value="ECO:0007669"/>
    <property type="project" value="TreeGrafter"/>
</dbReference>
<dbReference type="PANTHER" id="PTHR43899:SF26">
    <property type="entry name" value="ENOYL-(ACYL CARRIER) REDUCTASE"/>
    <property type="match status" value="1"/>
</dbReference>
<evidence type="ECO:0000313" key="5">
    <source>
        <dbReference type="EMBL" id="KAK4780763.1"/>
    </source>
</evidence>
<keyword evidence="4" id="KW-0472">Membrane</keyword>
<keyword evidence="4" id="KW-0812">Transmembrane</keyword>
<protein>
    <submittedName>
        <fullName evidence="5">Uncharacterized protein</fullName>
    </submittedName>
</protein>
<dbReference type="EMBL" id="JAXIOK010000001">
    <property type="protein sequence ID" value="KAK4780763.1"/>
    <property type="molecule type" value="Genomic_DNA"/>
</dbReference>
<dbReference type="GO" id="GO:0045703">
    <property type="term" value="F:ketoreductase activity"/>
    <property type="evidence" value="ECO:0007669"/>
    <property type="project" value="TreeGrafter"/>
</dbReference>
<dbReference type="SUPFAM" id="SSF51735">
    <property type="entry name" value="NAD(P)-binding Rossmann-fold domains"/>
    <property type="match status" value="1"/>
</dbReference>
<dbReference type="Gene3D" id="3.40.50.720">
    <property type="entry name" value="NAD(P)-binding Rossmann-like Domain"/>
    <property type="match status" value="1"/>
</dbReference>
<dbReference type="Proteomes" id="UP001345219">
    <property type="component" value="Chromosome 13"/>
</dbReference>
<accession>A0AAN7L202</accession>
<comment type="caution">
    <text evidence="5">The sequence shown here is derived from an EMBL/GenBank/DDBJ whole genome shotgun (WGS) entry which is preliminary data.</text>
</comment>
<dbReference type="InterPro" id="IPR051019">
    <property type="entry name" value="VLCFA-Steroid_DH"/>
</dbReference>
<dbReference type="CDD" id="cd05356">
    <property type="entry name" value="17beta-HSD1_like_SDR_c"/>
    <property type="match status" value="1"/>
</dbReference>
<dbReference type="AlphaFoldDB" id="A0AAN7L202"/>
<dbReference type="Pfam" id="PF00106">
    <property type="entry name" value="adh_short"/>
    <property type="match status" value="1"/>
</dbReference>
<comment type="similarity">
    <text evidence="3">Belongs to the short-chain dehydrogenases/reductases (SDR) family.</text>
</comment>
<evidence type="ECO:0000313" key="6">
    <source>
        <dbReference type="Proteomes" id="UP001345219"/>
    </source>
</evidence>
<reference evidence="5 6" key="1">
    <citation type="journal article" date="2023" name="Hortic Res">
        <title>Pangenome of water caltrop reveals structural variations and asymmetric subgenome divergence after allopolyploidization.</title>
        <authorList>
            <person name="Zhang X."/>
            <person name="Chen Y."/>
            <person name="Wang L."/>
            <person name="Yuan Y."/>
            <person name="Fang M."/>
            <person name="Shi L."/>
            <person name="Lu R."/>
            <person name="Comes H.P."/>
            <person name="Ma Y."/>
            <person name="Chen Y."/>
            <person name="Huang G."/>
            <person name="Zhou Y."/>
            <person name="Zheng Z."/>
            <person name="Qiu Y."/>
        </authorList>
    </citation>
    <scope>NUCLEOTIDE SEQUENCE [LARGE SCALE GENOMIC DNA]</scope>
    <source>
        <tissue evidence="5">Roots</tissue>
    </source>
</reference>
<dbReference type="InterPro" id="IPR002347">
    <property type="entry name" value="SDR_fam"/>
</dbReference>
<evidence type="ECO:0000256" key="1">
    <source>
        <dbReference type="ARBA" id="ARBA00022857"/>
    </source>
</evidence>
<name>A0AAN7L202_9MYRT</name>
<gene>
    <name evidence="5" type="ORF">SAY87_016869</name>
</gene>
<evidence type="ECO:0000256" key="3">
    <source>
        <dbReference type="RuleBase" id="RU000363"/>
    </source>
</evidence>
<dbReference type="InterPro" id="IPR036291">
    <property type="entry name" value="NAD(P)-bd_dom_sf"/>
</dbReference>
<dbReference type="PRINTS" id="PR00081">
    <property type="entry name" value="GDHRDH"/>
</dbReference>
<evidence type="ECO:0000256" key="4">
    <source>
        <dbReference type="SAM" id="Phobius"/>
    </source>
</evidence>
<dbReference type="PANTHER" id="PTHR43899">
    <property type="entry name" value="RH59310P"/>
    <property type="match status" value="1"/>
</dbReference>
<proteinExistence type="inferred from homology"/>
<organism evidence="5 6">
    <name type="scientific">Trapa incisa</name>
    <dbReference type="NCBI Taxonomy" id="236973"/>
    <lineage>
        <taxon>Eukaryota</taxon>
        <taxon>Viridiplantae</taxon>
        <taxon>Streptophyta</taxon>
        <taxon>Embryophyta</taxon>
        <taxon>Tracheophyta</taxon>
        <taxon>Spermatophyta</taxon>
        <taxon>Magnoliopsida</taxon>
        <taxon>eudicotyledons</taxon>
        <taxon>Gunneridae</taxon>
        <taxon>Pentapetalae</taxon>
        <taxon>rosids</taxon>
        <taxon>malvids</taxon>
        <taxon>Myrtales</taxon>
        <taxon>Lythraceae</taxon>
        <taxon>Trapa</taxon>
    </lineage>
</organism>
<sequence>MSVSFKNQLLQQLPWIQLISVIGLLVLLRHLIGLTRWVSVTFLRPSKDLRSRYGSWAIVTGCTDGIGRAFAFKLAQMGLNLVLVSRSRDKLERLSDELRAVNEHLQVRILALDFDGDISDGVREMEEMAKDLDVGVLINNVGVTYPAARFFHEVDDELWRSIVRVNVEGTVRVTRAVLPAMFRRGRGAVINLGTGGAVVAPSIPLSAMYSATKAFVDQFSRSLHVEYKNHGIDVQCQIPLYVATKMASMVVNINKPSLFVPSPENYAEAAIRRIGYEARCMPYWSHSVQWFFARLAPEGFLDSWSLKRGIKRRARSPPLNE</sequence>
<keyword evidence="1" id="KW-0521">NADP</keyword>
<dbReference type="PRINTS" id="PR00080">
    <property type="entry name" value="SDRFAMILY"/>
</dbReference>
<dbReference type="PIRSF" id="PIRSF000126">
    <property type="entry name" value="11-beta-HSD1"/>
    <property type="match status" value="1"/>
</dbReference>
<dbReference type="FunFam" id="3.40.50.720:FF:000137">
    <property type="entry name" value="Hydroxysteroid (17-beta) dehydrogenase 3"/>
    <property type="match status" value="1"/>
</dbReference>
<keyword evidence="6" id="KW-1185">Reference proteome</keyword>
<evidence type="ECO:0000256" key="2">
    <source>
        <dbReference type="ARBA" id="ARBA00023002"/>
    </source>
</evidence>
<feature type="transmembrane region" description="Helical" evidence="4">
    <location>
        <begin position="15"/>
        <end position="43"/>
    </location>
</feature>